<reference evidence="5 6" key="1">
    <citation type="submission" date="2016-12" db="EMBL/GenBank/DDBJ databases">
        <title>Trade-off between light-utilization and light-protection in marine flavobacteria.</title>
        <authorList>
            <person name="Kumagai Y."/>
            <person name="Yoshizawa S."/>
            <person name="Kogure K."/>
            <person name="Iwasaki W."/>
        </authorList>
    </citation>
    <scope>NUCLEOTIDE SEQUENCE [LARGE SCALE GENOMIC DNA]</scope>
    <source>
        <strain evidence="5 6">NBRC 108759</strain>
    </source>
</reference>
<evidence type="ECO:0000259" key="4">
    <source>
        <dbReference type="Pfam" id="PF00881"/>
    </source>
</evidence>
<name>A0A2S7WK47_9FLAO</name>
<proteinExistence type="predicted"/>
<dbReference type="InterPro" id="IPR029479">
    <property type="entry name" value="Nitroreductase"/>
</dbReference>
<organism evidence="5 6">
    <name type="scientific">Polaribacter porphyrae</name>
    <dbReference type="NCBI Taxonomy" id="1137780"/>
    <lineage>
        <taxon>Bacteria</taxon>
        <taxon>Pseudomonadati</taxon>
        <taxon>Bacteroidota</taxon>
        <taxon>Flavobacteriia</taxon>
        <taxon>Flavobacteriales</taxon>
        <taxon>Flavobacteriaceae</taxon>
    </lineage>
</organism>
<evidence type="ECO:0000256" key="2">
    <source>
        <dbReference type="ARBA" id="ARBA00022643"/>
    </source>
</evidence>
<keyword evidence="3" id="KW-0560">Oxidoreductase</keyword>
<feature type="domain" description="Nitroreductase" evidence="4">
    <location>
        <begin position="9"/>
        <end position="215"/>
    </location>
</feature>
<dbReference type="AlphaFoldDB" id="A0A2S7WK47"/>
<dbReference type="InterPro" id="IPR050627">
    <property type="entry name" value="Nitroreductase/BluB"/>
</dbReference>
<dbReference type="Proteomes" id="UP000238882">
    <property type="component" value="Unassembled WGS sequence"/>
</dbReference>
<sequence length="239" mass="27136">MTFQEVNLKRRSIRDFLDKPVSDDIINEILKEALEAPSSSNTQPFKVVVATGNILKSIGNELTQKYKASLTLRKQNIIGKILTARKYGLKPNKVYETIQGKYPGIYQDRRIKTAVGLYKVLGLKREDKKKRDEEMTKNFYFFGAPAAIWIFANPKMKYTALVDTGIFMQNIMLSATSKGLGTCPQGALNLWREPVDKHFNVPKGYELVCGLSLGYPSDDKVNFYRPEKLSVEELLVSKK</sequence>
<dbReference type="OrthoDB" id="9812105at2"/>
<dbReference type="CDD" id="cd02136">
    <property type="entry name" value="PnbA_NfnB-like"/>
    <property type="match status" value="1"/>
</dbReference>
<dbReference type="Gene3D" id="3.40.109.10">
    <property type="entry name" value="NADH Oxidase"/>
    <property type="match status" value="1"/>
</dbReference>
<dbReference type="EMBL" id="MSCN01000001">
    <property type="protein sequence ID" value="PQJ77681.1"/>
    <property type="molecule type" value="Genomic_DNA"/>
</dbReference>
<evidence type="ECO:0000256" key="1">
    <source>
        <dbReference type="ARBA" id="ARBA00022630"/>
    </source>
</evidence>
<keyword evidence="1" id="KW-0285">Flavoprotein</keyword>
<keyword evidence="6" id="KW-1185">Reference proteome</keyword>
<keyword evidence="2" id="KW-0288">FMN</keyword>
<evidence type="ECO:0000313" key="6">
    <source>
        <dbReference type="Proteomes" id="UP000238882"/>
    </source>
</evidence>
<evidence type="ECO:0000256" key="3">
    <source>
        <dbReference type="ARBA" id="ARBA00023002"/>
    </source>
</evidence>
<dbReference type="Pfam" id="PF00881">
    <property type="entry name" value="Nitroreductase"/>
    <property type="match status" value="1"/>
</dbReference>
<comment type="caution">
    <text evidence="5">The sequence shown here is derived from an EMBL/GenBank/DDBJ whole genome shotgun (WGS) entry which is preliminary data.</text>
</comment>
<gene>
    <name evidence="5" type="ORF">BTO18_00115</name>
</gene>
<dbReference type="PANTHER" id="PTHR23026">
    <property type="entry name" value="NADPH NITROREDUCTASE"/>
    <property type="match status" value="1"/>
</dbReference>
<dbReference type="InterPro" id="IPR000415">
    <property type="entry name" value="Nitroreductase-like"/>
</dbReference>
<dbReference type="SUPFAM" id="SSF55469">
    <property type="entry name" value="FMN-dependent nitroreductase-like"/>
    <property type="match status" value="1"/>
</dbReference>
<evidence type="ECO:0000313" key="5">
    <source>
        <dbReference type="EMBL" id="PQJ77681.1"/>
    </source>
</evidence>
<dbReference type="PANTHER" id="PTHR23026:SF90">
    <property type="entry name" value="IODOTYROSINE DEIODINASE 1"/>
    <property type="match status" value="1"/>
</dbReference>
<accession>A0A2S7WK47</accession>
<dbReference type="GO" id="GO:0016491">
    <property type="term" value="F:oxidoreductase activity"/>
    <property type="evidence" value="ECO:0007669"/>
    <property type="project" value="UniProtKB-KW"/>
</dbReference>
<dbReference type="RefSeq" id="WP_105014263.1">
    <property type="nucleotide sequence ID" value="NZ_MSCN01000001.1"/>
</dbReference>
<protein>
    <recommendedName>
        <fullName evidence="4">Nitroreductase domain-containing protein</fullName>
    </recommendedName>
</protein>